<evidence type="ECO:0000256" key="2">
    <source>
        <dbReference type="ARBA" id="ARBA00023125"/>
    </source>
</evidence>
<dbReference type="RefSeq" id="WP_387391312.1">
    <property type="nucleotide sequence ID" value="NZ_JBIAMT010000001.1"/>
</dbReference>
<keyword evidence="7" id="KW-1185">Reference proteome</keyword>
<dbReference type="Pfam" id="PF25872">
    <property type="entry name" value="HTH_77"/>
    <property type="match status" value="1"/>
</dbReference>
<feature type="region of interest" description="Disordered" evidence="4">
    <location>
        <begin position="695"/>
        <end position="760"/>
    </location>
</feature>
<dbReference type="SUPFAM" id="SSF48452">
    <property type="entry name" value="TPR-like"/>
    <property type="match status" value="2"/>
</dbReference>
<dbReference type="InterPro" id="IPR016032">
    <property type="entry name" value="Sig_transdc_resp-reg_C-effctor"/>
</dbReference>
<dbReference type="InterPro" id="IPR036388">
    <property type="entry name" value="WH-like_DNA-bd_sf"/>
</dbReference>
<dbReference type="EMBL" id="JBIAMT010000001">
    <property type="protein sequence ID" value="MFF0495392.1"/>
    <property type="molecule type" value="Genomic_DNA"/>
</dbReference>
<dbReference type="Gene3D" id="1.25.40.10">
    <property type="entry name" value="Tetratricopeptide repeat domain"/>
    <property type="match status" value="2"/>
</dbReference>
<organism evidence="6 7">
    <name type="scientific">Nocardia aobensis</name>
    <dbReference type="NCBI Taxonomy" id="257277"/>
    <lineage>
        <taxon>Bacteria</taxon>
        <taxon>Bacillati</taxon>
        <taxon>Actinomycetota</taxon>
        <taxon>Actinomycetes</taxon>
        <taxon>Mycobacteriales</taxon>
        <taxon>Nocardiaceae</taxon>
        <taxon>Nocardia</taxon>
    </lineage>
</organism>
<evidence type="ECO:0000256" key="4">
    <source>
        <dbReference type="SAM" id="MobiDB-lite"/>
    </source>
</evidence>
<dbReference type="PANTHER" id="PTHR47691">
    <property type="entry name" value="REGULATOR-RELATED"/>
    <property type="match status" value="1"/>
</dbReference>
<comment type="caution">
    <text evidence="6">The sequence shown here is derived from an EMBL/GenBank/DDBJ whole genome shotgun (WGS) entry which is preliminary data.</text>
</comment>
<dbReference type="SMART" id="SM01043">
    <property type="entry name" value="BTAD"/>
    <property type="match status" value="1"/>
</dbReference>
<proteinExistence type="inferred from homology"/>
<dbReference type="InterPro" id="IPR027417">
    <property type="entry name" value="P-loop_NTPase"/>
</dbReference>
<evidence type="ECO:0000313" key="7">
    <source>
        <dbReference type="Proteomes" id="UP001601442"/>
    </source>
</evidence>
<comment type="similarity">
    <text evidence="1">Belongs to the AfsR/DnrI/RedD regulatory family.</text>
</comment>
<dbReference type="SUPFAM" id="SSF52540">
    <property type="entry name" value="P-loop containing nucleoside triphosphate hydrolases"/>
    <property type="match status" value="1"/>
</dbReference>
<protein>
    <submittedName>
        <fullName evidence="6">BTAD domain-containing putative transcriptional regulator</fullName>
    </submittedName>
</protein>
<evidence type="ECO:0000259" key="5">
    <source>
        <dbReference type="PROSITE" id="PS51755"/>
    </source>
</evidence>
<dbReference type="Pfam" id="PF00486">
    <property type="entry name" value="Trans_reg_C"/>
    <property type="match status" value="1"/>
</dbReference>
<dbReference type="Pfam" id="PF03704">
    <property type="entry name" value="BTAD"/>
    <property type="match status" value="1"/>
</dbReference>
<dbReference type="PROSITE" id="PS51755">
    <property type="entry name" value="OMPR_PHOB"/>
    <property type="match status" value="1"/>
</dbReference>
<dbReference type="Proteomes" id="UP001601442">
    <property type="component" value="Unassembled WGS sequence"/>
</dbReference>
<dbReference type="CDD" id="cd15831">
    <property type="entry name" value="BTAD"/>
    <property type="match status" value="1"/>
</dbReference>
<evidence type="ECO:0000256" key="1">
    <source>
        <dbReference type="ARBA" id="ARBA00005820"/>
    </source>
</evidence>
<dbReference type="InterPro" id="IPR058852">
    <property type="entry name" value="HTH_77"/>
</dbReference>
<feature type="domain" description="OmpR/PhoB-type" evidence="5">
    <location>
        <begin position="1"/>
        <end position="93"/>
    </location>
</feature>
<gene>
    <name evidence="6" type="ORF">ACFYU5_03210</name>
</gene>
<dbReference type="PANTHER" id="PTHR47691:SF3">
    <property type="entry name" value="HTH-TYPE TRANSCRIPTIONAL REGULATOR RV0890C-RELATED"/>
    <property type="match status" value="1"/>
</dbReference>
<accession>A0ABW6NW24</accession>
<dbReference type="SMART" id="SM00862">
    <property type="entry name" value="Trans_reg_C"/>
    <property type="match status" value="1"/>
</dbReference>
<evidence type="ECO:0000313" key="6">
    <source>
        <dbReference type="EMBL" id="MFF0495392.1"/>
    </source>
</evidence>
<feature type="DNA-binding region" description="OmpR/PhoB-type" evidence="3">
    <location>
        <begin position="1"/>
        <end position="93"/>
    </location>
</feature>
<dbReference type="InterPro" id="IPR011990">
    <property type="entry name" value="TPR-like_helical_dom_sf"/>
</dbReference>
<dbReference type="Gene3D" id="1.10.10.10">
    <property type="entry name" value="Winged helix-like DNA-binding domain superfamily/Winged helix DNA-binding domain"/>
    <property type="match status" value="1"/>
</dbReference>
<dbReference type="PRINTS" id="PR00364">
    <property type="entry name" value="DISEASERSIST"/>
</dbReference>
<dbReference type="InterPro" id="IPR001867">
    <property type="entry name" value="OmpR/PhoB-type_DNA-bd"/>
</dbReference>
<dbReference type="SUPFAM" id="SSF46894">
    <property type="entry name" value="C-terminal effector domain of the bipartite response regulators"/>
    <property type="match status" value="1"/>
</dbReference>
<name>A0ABW6NW24_9NOCA</name>
<dbReference type="InterPro" id="IPR005158">
    <property type="entry name" value="BTAD"/>
</dbReference>
<keyword evidence="2 3" id="KW-0238">DNA-binding</keyword>
<reference evidence="6 7" key="1">
    <citation type="submission" date="2024-10" db="EMBL/GenBank/DDBJ databases">
        <title>The Natural Products Discovery Center: Release of the First 8490 Sequenced Strains for Exploring Actinobacteria Biosynthetic Diversity.</title>
        <authorList>
            <person name="Kalkreuter E."/>
            <person name="Kautsar S.A."/>
            <person name="Yang D."/>
            <person name="Bader C.D."/>
            <person name="Teijaro C.N."/>
            <person name="Fluegel L."/>
            <person name="Davis C.M."/>
            <person name="Simpson J.R."/>
            <person name="Lauterbach L."/>
            <person name="Steele A.D."/>
            <person name="Gui C."/>
            <person name="Meng S."/>
            <person name="Li G."/>
            <person name="Viehrig K."/>
            <person name="Ye F."/>
            <person name="Su P."/>
            <person name="Kiefer A.F."/>
            <person name="Nichols A."/>
            <person name="Cepeda A.J."/>
            <person name="Yan W."/>
            <person name="Fan B."/>
            <person name="Jiang Y."/>
            <person name="Adhikari A."/>
            <person name="Zheng C.-J."/>
            <person name="Schuster L."/>
            <person name="Cowan T.M."/>
            <person name="Smanski M.J."/>
            <person name="Chevrette M.G."/>
            <person name="De Carvalho L.P.S."/>
            <person name="Shen B."/>
        </authorList>
    </citation>
    <scope>NUCLEOTIDE SEQUENCE [LARGE SCALE GENOMIC DNA]</scope>
    <source>
        <strain evidence="6 7">NPDC004119</strain>
    </source>
</reference>
<evidence type="ECO:0000256" key="3">
    <source>
        <dbReference type="PROSITE-ProRule" id="PRU01091"/>
    </source>
</evidence>
<sequence length="1117" mass="120497">MLRVRIGMLGTLDIRADDGDVIEVPGARLRALLIALALEPGRAVPRTTLVDWIWGEQPPADAANALQALVSRLRRVLPDGSLDGQAGGYRLAVDPGAVDALRFERLLDQARGGDVVRQTHLLREALGLWRGAPMQDIDVRDSEAVAAVVTRFEGLHLAALEDLYEAEIRLGRGAELVAELTELVARHPVRERLVAALMRALAAAGRGAEALLVYQRAREALADTLGVDPSPELSDLHVALLRGEAGPRDNERKTNLRAELTRYVGKYTDIAAVRELLANHRLTTLTGPGGSGKTRLALETARTLLDDLPDGAWLVELAAVGADGDVAQSALAAFGLRDALLGGTPDAEPVDRLVAAIRDRETLLILDNCEHVIDSAAAFAHRVLGECRGLRILATSREPLGITGEALWQVAPLALPAADASPADIESSPAVQLLRDRAGAVRADLETTDPVTLSTIARICRALDGIPLAIELAAARLRTMSLDQLADRLDDRFRLLTGGSRTAIAQHRTLRAVVDWSWELLTDAERTVLRRLAVFAGGASLEAAERICAGASDAAGDVEQWEVLELLTALTEKSLLLTSPDTEPRYRMLETIRRYAYDRLVEAGESEHVRRQHLSYFTTLAETAEPHLRRAEQLEWLARLEAEHDNIAVALRGALADDDAAGALRLAAAAGWYWWLGGHKAEGMELITAAARIGGHEGGSEASPRSALASAADNPARIGGHEGGSEASPRSALASAADNPARIGGHEGGSESARTAGNSGDDEFRARVYGLIVHFMSSGPNDEHQVAEWVHKAYQLGRNSESDYPLLAFIGALQRMLRGGDEFLTAFEPLLTHDDPWVRALARLQVGKARIALGFPGREADDHLETALAEFRALGERWGMSFALTELANRIAMRGEFATACAYLDEAIAVVTEVGAIEDVFLIRARQAQLYWLQGDAEASAEAMSEAQRYADRSAWPNALAEFAFTKAELARWQGDTEQARRQIEIASSVQGGDAGQSYVDALRNHQMGCLTMDLDAARALHAAAFRAATGAGYAPLTALILVGIADLASRSEQDEQAVRLLAASAAIRGLVDRSQPDVERIEQTARRRLGDQRFTEATKEGAEGKWEELVATTLAW</sequence>